<dbReference type="AlphaFoldDB" id="A0A4D4J6C4"/>
<evidence type="ECO:0000313" key="3">
    <source>
        <dbReference type="Proteomes" id="UP000298860"/>
    </source>
</evidence>
<reference evidence="3" key="1">
    <citation type="submission" date="2019-04" db="EMBL/GenBank/DDBJ databases">
        <title>Draft genome sequence of Pseudonocardiaceae bacterium SL3-2-4.</title>
        <authorList>
            <person name="Ningsih F."/>
            <person name="Yokota A."/>
            <person name="Sakai Y."/>
            <person name="Nanatani K."/>
            <person name="Yabe S."/>
            <person name="Oetari A."/>
            <person name="Sjamsuridzal W."/>
        </authorList>
    </citation>
    <scope>NUCLEOTIDE SEQUENCE [LARGE SCALE GENOMIC DNA]</scope>
    <source>
        <strain evidence="3">SL3-2-4</strain>
    </source>
</reference>
<organism evidence="2 3">
    <name type="scientific">Gandjariella thermophila</name>
    <dbReference type="NCBI Taxonomy" id="1931992"/>
    <lineage>
        <taxon>Bacteria</taxon>
        <taxon>Bacillati</taxon>
        <taxon>Actinomycetota</taxon>
        <taxon>Actinomycetes</taxon>
        <taxon>Pseudonocardiales</taxon>
        <taxon>Pseudonocardiaceae</taxon>
        <taxon>Gandjariella</taxon>
    </lineage>
</organism>
<name>A0A4D4J6C4_9PSEU</name>
<dbReference type="InterPro" id="IPR019639">
    <property type="entry name" value="DUF2505"/>
</dbReference>
<sequence>MNPASGTDARTSALDSGVDTVAHGSLPGVARRIEHRTSTPWDADRVHAALVDPAFLRDRLAALGGPGAELVEHRVDDGAVTVRLRHGIPPEEVPAAVRPFLGSGLKLERIETWHGDGPGRYSGTVRLDTSGLPGEIAGATAVQNLPAGGSELSVDGEVKVSIPLVGGKIEDIVAEQVRKLLAREADFALEWIAEHAG</sequence>
<dbReference type="Proteomes" id="UP000298860">
    <property type="component" value="Unassembled WGS sequence"/>
</dbReference>
<dbReference type="EMBL" id="BJFL01000003">
    <property type="protein sequence ID" value="GDY29493.1"/>
    <property type="molecule type" value="Genomic_DNA"/>
</dbReference>
<keyword evidence="3" id="KW-1185">Reference proteome</keyword>
<gene>
    <name evidence="2" type="ORF">GTS_11260</name>
</gene>
<protein>
    <recommendedName>
        <fullName evidence="4">DUF2505 domain-containing protein</fullName>
    </recommendedName>
</protein>
<feature type="region of interest" description="Disordered" evidence="1">
    <location>
        <begin position="1"/>
        <end position="21"/>
    </location>
</feature>
<feature type="compositionally biased region" description="Polar residues" evidence="1">
    <location>
        <begin position="1"/>
        <end position="14"/>
    </location>
</feature>
<evidence type="ECO:0000313" key="2">
    <source>
        <dbReference type="EMBL" id="GDY29493.1"/>
    </source>
</evidence>
<dbReference type="InterPro" id="IPR023393">
    <property type="entry name" value="START-like_dom_sf"/>
</dbReference>
<proteinExistence type="predicted"/>
<dbReference type="Gene3D" id="3.30.530.20">
    <property type="match status" value="1"/>
</dbReference>
<dbReference type="Pfam" id="PF10698">
    <property type="entry name" value="DUF2505"/>
    <property type="match status" value="1"/>
</dbReference>
<evidence type="ECO:0008006" key="4">
    <source>
        <dbReference type="Google" id="ProtNLM"/>
    </source>
</evidence>
<comment type="caution">
    <text evidence="2">The sequence shown here is derived from an EMBL/GenBank/DDBJ whole genome shotgun (WGS) entry which is preliminary data.</text>
</comment>
<evidence type="ECO:0000256" key="1">
    <source>
        <dbReference type="SAM" id="MobiDB-lite"/>
    </source>
</evidence>
<accession>A0A4D4J6C4</accession>